<evidence type="ECO:0000313" key="1">
    <source>
        <dbReference type="EMBL" id="GFH14744.1"/>
    </source>
</evidence>
<comment type="caution">
    <text evidence="1">The sequence shown here is derived from an EMBL/GenBank/DDBJ whole genome shotgun (WGS) entry which is preliminary data.</text>
</comment>
<reference evidence="1 2" key="1">
    <citation type="submission" date="2020-02" db="EMBL/GenBank/DDBJ databases">
        <title>Draft genome sequence of Haematococcus lacustris strain NIES-144.</title>
        <authorList>
            <person name="Morimoto D."/>
            <person name="Nakagawa S."/>
            <person name="Yoshida T."/>
            <person name="Sawayama S."/>
        </authorList>
    </citation>
    <scope>NUCLEOTIDE SEQUENCE [LARGE SCALE GENOMIC DNA]</scope>
    <source>
        <strain evidence="1 2">NIES-144</strain>
    </source>
</reference>
<proteinExistence type="predicted"/>
<dbReference type="Proteomes" id="UP000485058">
    <property type="component" value="Unassembled WGS sequence"/>
</dbReference>
<dbReference type="AlphaFoldDB" id="A0A699Z7A9"/>
<dbReference type="EMBL" id="BLLF01000761">
    <property type="protein sequence ID" value="GFH14744.1"/>
    <property type="molecule type" value="Genomic_DNA"/>
</dbReference>
<keyword evidence="2" id="KW-1185">Reference proteome</keyword>
<protein>
    <submittedName>
        <fullName evidence="1">Uncharacterized protein</fullName>
    </submittedName>
</protein>
<organism evidence="1 2">
    <name type="scientific">Haematococcus lacustris</name>
    <name type="common">Green alga</name>
    <name type="synonym">Haematococcus pluvialis</name>
    <dbReference type="NCBI Taxonomy" id="44745"/>
    <lineage>
        <taxon>Eukaryota</taxon>
        <taxon>Viridiplantae</taxon>
        <taxon>Chlorophyta</taxon>
        <taxon>core chlorophytes</taxon>
        <taxon>Chlorophyceae</taxon>
        <taxon>CS clade</taxon>
        <taxon>Chlamydomonadales</taxon>
        <taxon>Haematococcaceae</taxon>
        <taxon>Haematococcus</taxon>
    </lineage>
</organism>
<sequence length="78" mass="8812">MPFFRARFGSPAAQPYLDNLHFTLLYTLQAVLQAKHQLLSSELATGEPESDKTTHLMWFTISVFGCNEGSRLRAKVLL</sequence>
<name>A0A699Z7A9_HAELA</name>
<evidence type="ECO:0000313" key="2">
    <source>
        <dbReference type="Proteomes" id="UP000485058"/>
    </source>
</evidence>
<gene>
    <name evidence="1" type="ORF">HaLaN_10854</name>
</gene>
<accession>A0A699Z7A9</accession>